<gene>
    <name evidence="2" type="ORF">F503_03755</name>
</gene>
<proteinExistence type="predicted"/>
<dbReference type="EMBL" id="KE148157">
    <property type="protein sequence ID" value="EPE05150.1"/>
    <property type="molecule type" value="Genomic_DNA"/>
</dbReference>
<evidence type="ECO:0000256" key="1">
    <source>
        <dbReference type="SAM" id="MobiDB-lite"/>
    </source>
</evidence>
<dbReference type="VEuPathDB" id="FungiDB:F503_03755"/>
<evidence type="ECO:0000313" key="2">
    <source>
        <dbReference type="EMBL" id="EPE05150.1"/>
    </source>
</evidence>
<organism evidence="2 3">
    <name type="scientific">Ophiostoma piceae (strain UAMH 11346)</name>
    <name type="common">Sap stain fungus</name>
    <dbReference type="NCBI Taxonomy" id="1262450"/>
    <lineage>
        <taxon>Eukaryota</taxon>
        <taxon>Fungi</taxon>
        <taxon>Dikarya</taxon>
        <taxon>Ascomycota</taxon>
        <taxon>Pezizomycotina</taxon>
        <taxon>Sordariomycetes</taxon>
        <taxon>Sordariomycetidae</taxon>
        <taxon>Ophiostomatales</taxon>
        <taxon>Ophiostomataceae</taxon>
        <taxon>Ophiostoma</taxon>
    </lineage>
</organism>
<evidence type="ECO:0000313" key="3">
    <source>
        <dbReference type="Proteomes" id="UP000016923"/>
    </source>
</evidence>
<protein>
    <submittedName>
        <fullName evidence="2">Uncharacterized protein</fullName>
    </submittedName>
</protein>
<name>S3CWI4_OPHP1</name>
<dbReference type="Proteomes" id="UP000016923">
    <property type="component" value="Unassembled WGS sequence"/>
</dbReference>
<keyword evidence="3" id="KW-1185">Reference proteome</keyword>
<dbReference type="AlphaFoldDB" id="S3CWI4"/>
<feature type="compositionally biased region" description="Acidic residues" evidence="1">
    <location>
        <begin position="392"/>
        <end position="406"/>
    </location>
</feature>
<dbReference type="HOGENOM" id="CLU_621272_0_0_1"/>
<accession>S3CWI4</accession>
<sequence>MRGDEADGDDRPVVTVEEVENASEDCAFTVTGGEEQYILDMASSLYLLRTARKRAHSRPRYDLIKEFGHLNHDVAYIRKVHRDYRMARQSTLKEVQKNQRRIALLAIHEKSKTPKSPPPNPQFGVPQPGEDIEIYERGPRLRPEDFNHTRLHQPEIAFFKRCQKLKEQGKQSLLYSLAKRQGDQDSKALLKSAVANSQRVKPLMFTEMDCAMPGDVVVTAENIIHLSLLKTELFQKRVLDVLHFARQPMLNPRGTPRLLPRLSLSGSAAVMPITQMGPSWAPPYSSTEVPWWAAAEALICREHMRERLGKQPNGCKNKRVVGRSVSRSPPPLSLAPPPPSPWLPRLPVPPDTQSIMETEKSPKRKRGAGGAEATPRYVGAGPVHDTDMTSGGEDDDEDDEDDDGDDEGSKYMLAAANTAAEKDAGIPSKWLDTQAPRCEAD</sequence>
<feature type="compositionally biased region" description="Pro residues" evidence="1">
    <location>
        <begin position="328"/>
        <end position="350"/>
    </location>
</feature>
<reference evidence="2 3" key="1">
    <citation type="journal article" date="2013" name="BMC Genomics">
        <title>The genome and transcriptome of the pine saprophyte Ophiostoma piceae, and a comparison with the bark beetle-associated pine pathogen Grosmannia clavigera.</title>
        <authorList>
            <person name="Haridas S."/>
            <person name="Wang Y."/>
            <person name="Lim L."/>
            <person name="Massoumi Alamouti S."/>
            <person name="Jackman S."/>
            <person name="Docking R."/>
            <person name="Robertson G."/>
            <person name="Birol I."/>
            <person name="Bohlmann J."/>
            <person name="Breuil C."/>
        </authorList>
    </citation>
    <scope>NUCLEOTIDE SEQUENCE [LARGE SCALE GENOMIC DNA]</scope>
    <source>
        <strain evidence="2 3">UAMH 11346</strain>
    </source>
</reference>
<feature type="region of interest" description="Disordered" evidence="1">
    <location>
        <begin position="309"/>
        <end position="441"/>
    </location>
</feature>